<dbReference type="RefSeq" id="WP_022556390.1">
    <property type="nucleotide sequence ID" value="NC_022535.1"/>
</dbReference>
<feature type="region of interest" description="Disordered" evidence="1">
    <location>
        <begin position="66"/>
        <end position="90"/>
    </location>
</feature>
<feature type="region of interest" description="Disordered" evidence="1">
    <location>
        <begin position="41"/>
        <end position="60"/>
    </location>
</feature>
<proteinExistence type="predicted"/>
<evidence type="ECO:0000313" key="4">
    <source>
        <dbReference type="Proteomes" id="UP000016944"/>
    </source>
</evidence>
<evidence type="ECO:0000256" key="2">
    <source>
        <dbReference type="SAM" id="Phobius"/>
    </source>
</evidence>
<dbReference type="HOGENOM" id="CLU_2438718_0_0_5"/>
<feature type="transmembrane region" description="Helical" evidence="2">
    <location>
        <begin position="7"/>
        <end position="26"/>
    </location>
</feature>
<feature type="compositionally biased region" description="Basic and acidic residues" evidence="1">
    <location>
        <begin position="81"/>
        <end position="90"/>
    </location>
</feature>
<keyword evidence="2" id="KW-0472">Membrane</keyword>
<gene>
    <name evidence="3" type="ORF">BN877_I1838</name>
</gene>
<keyword evidence="2" id="KW-1133">Transmembrane helix</keyword>
<evidence type="ECO:0000313" key="3">
    <source>
        <dbReference type="EMBL" id="CDI08733.1"/>
    </source>
</evidence>
<dbReference type="Proteomes" id="UP000016944">
    <property type="component" value="Chromosome I"/>
</dbReference>
<accession>U4PUI6</accession>
<dbReference type="KEGG" id="rir:BN877_I1838"/>
<protein>
    <submittedName>
        <fullName evidence="3">Uncharacterized protein</fullName>
    </submittedName>
</protein>
<organism evidence="3 4">
    <name type="scientific">Agrobacterium pusense</name>
    <dbReference type="NCBI Taxonomy" id="648995"/>
    <lineage>
        <taxon>Bacteria</taxon>
        <taxon>Pseudomonadati</taxon>
        <taxon>Pseudomonadota</taxon>
        <taxon>Alphaproteobacteria</taxon>
        <taxon>Hyphomicrobiales</taxon>
        <taxon>Rhizobiaceae</taxon>
        <taxon>Rhizobium/Agrobacterium group</taxon>
        <taxon>Agrobacterium</taxon>
    </lineage>
</organism>
<keyword evidence="2" id="KW-0812">Transmembrane</keyword>
<dbReference type="EMBL" id="HG518322">
    <property type="protein sequence ID" value="CDI08733.1"/>
    <property type="molecule type" value="Genomic_DNA"/>
</dbReference>
<reference evidence="3 4" key="1">
    <citation type="journal article" date="2013" name="Genome Announc.">
        <title>Complete Genome Sequence of the Sesbania Symbiont and Rice Growth-Promoting Endophyte Rhizobium sp. Strain IRBG74.</title>
        <authorList>
            <person name="Crook M.B."/>
            <person name="Mitra S."/>
            <person name="Ane J.M."/>
            <person name="Sadowsky M.J."/>
            <person name="Gyaneshwar P."/>
        </authorList>
    </citation>
    <scope>NUCLEOTIDE SEQUENCE [LARGE SCALE GENOMIC DNA]</scope>
    <source>
        <strain evidence="3 4">IRBG74</strain>
    </source>
</reference>
<sequence>MMSLARLICGLFAVVAIVIFIGLLTVDRWFTIGERAQGDYPTRTQAEQAEAEARASAAAAEARKAAGNALKASEETNGLEQMKRDEVKNQ</sequence>
<dbReference type="AlphaFoldDB" id="U4PUI6"/>
<evidence type="ECO:0000256" key="1">
    <source>
        <dbReference type="SAM" id="MobiDB-lite"/>
    </source>
</evidence>
<name>U4PUI6_9HYPH</name>